<dbReference type="InterPro" id="IPR002649">
    <property type="entry name" value="tRNA_m1G_MeTrfase_TrmD"/>
</dbReference>
<gene>
    <name evidence="15 20" type="primary">trmD</name>
    <name evidence="20" type="ORF">PO878_13175</name>
</gene>
<evidence type="ECO:0000256" key="12">
    <source>
        <dbReference type="ARBA" id="ARBA00029736"/>
    </source>
</evidence>
<reference evidence="20" key="1">
    <citation type="submission" date="2023-01" db="EMBL/GenBank/DDBJ databases">
        <title>The diversity of Class Acidimicrobiia in South China Sea sediment environments and the proposal of Iamia marina sp. nov., a novel species of the genus Iamia.</title>
        <authorList>
            <person name="He Y."/>
            <person name="Tian X."/>
        </authorList>
    </citation>
    <scope>NUCLEOTIDE SEQUENCE</scope>
    <source>
        <strain evidence="20">DSM 19957</strain>
    </source>
</reference>
<dbReference type="GO" id="GO:0052906">
    <property type="term" value="F:tRNA (guanine(37)-N1)-methyltransferase activity"/>
    <property type="evidence" value="ECO:0007669"/>
    <property type="project" value="UniProtKB-UniRule"/>
</dbReference>
<comment type="catalytic activity">
    <reaction evidence="14 15 17">
        <text>guanosine(37) in tRNA + S-adenosyl-L-methionine = N(1)-methylguanosine(37) in tRNA + S-adenosyl-L-homocysteine + H(+)</text>
        <dbReference type="Rhea" id="RHEA:36899"/>
        <dbReference type="Rhea" id="RHEA-COMP:10145"/>
        <dbReference type="Rhea" id="RHEA-COMP:10147"/>
        <dbReference type="ChEBI" id="CHEBI:15378"/>
        <dbReference type="ChEBI" id="CHEBI:57856"/>
        <dbReference type="ChEBI" id="CHEBI:59789"/>
        <dbReference type="ChEBI" id="CHEBI:73542"/>
        <dbReference type="ChEBI" id="CHEBI:74269"/>
        <dbReference type="EC" id="2.1.1.228"/>
    </reaction>
</comment>
<evidence type="ECO:0000256" key="14">
    <source>
        <dbReference type="ARBA" id="ARBA00047783"/>
    </source>
</evidence>
<comment type="subunit">
    <text evidence="4 15 17">Homodimer.</text>
</comment>
<feature type="binding site" evidence="15 16">
    <location>
        <position position="109"/>
    </location>
    <ligand>
        <name>S-adenosyl-L-methionine</name>
        <dbReference type="ChEBI" id="CHEBI:59789"/>
    </ligand>
</feature>
<keyword evidence="9 15" id="KW-0808">Transferase</keyword>
<evidence type="ECO:0000256" key="1">
    <source>
        <dbReference type="ARBA" id="ARBA00002634"/>
    </source>
</evidence>
<evidence type="ECO:0000259" key="19">
    <source>
        <dbReference type="Pfam" id="PF01746"/>
    </source>
</evidence>
<dbReference type="RefSeq" id="WP_272734973.1">
    <property type="nucleotide sequence ID" value="NZ_CP116942.1"/>
</dbReference>
<dbReference type="InterPro" id="IPR023148">
    <property type="entry name" value="tRNA_m1G_MeTrfase_C_sf"/>
</dbReference>
<keyword evidence="8 15" id="KW-0489">Methyltransferase</keyword>
<evidence type="ECO:0000313" key="21">
    <source>
        <dbReference type="Proteomes" id="UP001216390"/>
    </source>
</evidence>
<dbReference type="AlphaFoldDB" id="A0AAE9Y6T5"/>
<feature type="compositionally biased region" description="Low complexity" evidence="18">
    <location>
        <begin position="235"/>
        <end position="261"/>
    </location>
</feature>
<evidence type="ECO:0000313" key="20">
    <source>
        <dbReference type="EMBL" id="WCO65448.1"/>
    </source>
</evidence>
<dbReference type="SUPFAM" id="SSF75217">
    <property type="entry name" value="alpha/beta knot"/>
    <property type="match status" value="1"/>
</dbReference>
<evidence type="ECO:0000256" key="15">
    <source>
        <dbReference type="HAMAP-Rule" id="MF_00605"/>
    </source>
</evidence>
<dbReference type="Gene3D" id="1.10.1270.20">
    <property type="entry name" value="tRNA(m1g37)methyltransferase, domain 2"/>
    <property type="match status" value="1"/>
</dbReference>
<feature type="domain" description="tRNA methyltransferase TRMD/TRM10-type" evidence="19">
    <location>
        <begin position="1"/>
        <end position="220"/>
    </location>
</feature>
<dbReference type="Proteomes" id="UP001216390">
    <property type="component" value="Chromosome"/>
</dbReference>
<dbReference type="KEGG" id="ima:PO878_13175"/>
<dbReference type="NCBIfam" id="NF000648">
    <property type="entry name" value="PRK00026.1"/>
    <property type="match status" value="1"/>
</dbReference>
<organism evidence="20 21">
    <name type="scientific">Iamia majanohamensis</name>
    <dbReference type="NCBI Taxonomy" id="467976"/>
    <lineage>
        <taxon>Bacteria</taxon>
        <taxon>Bacillati</taxon>
        <taxon>Actinomycetota</taxon>
        <taxon>Acidimicrobiia</taxon>
        <taxon>Acidimicrobiales</taxon>
        <taxon>Iamiaceae</taxon>
        <taxon>Iamia</taxon>
    </lineage>
</organism>
<dbReference type="InterPro" id="IPR029028">
    <property type="entry name" value="Alpha/beta_knot_MTases"/>
</dbReference>
<dbReference type="InterPro" id="IPR029026">
    <property type="entry name" value="tRNA_m1G_MTases_N"/>
</dbReference>
<sequence>MRIDVLTIFPDLVDGFAGASLLGRARRAGLLDVRVHDLRAGTDDPHRSVDDAPFGGGAGMVLRAEPLARVVEAVEPPRPLLLLGPGGRRLDQPLARELAAGEGFSLLCGRYEDVDHRVRTQVVDGELSIGDYVLAGGEVAAMVVLEAVGRLVPGVMGNEASAEEESFADGLLEYPQYTRPASWRGHEVPEVLRSGDHARIARWRRAQALHRTRALRPDLLAARGGLSPEEEDLLADVAPVDQPPAAGAGPAPGFPPAADDG</sequence>
<evidence type="ECO:0000256" key="3">
    <source>
        <dbReference type="ARBA" id="ARBA00007630"/>
    </source>
</evidence>
<feature type="binding site" evidence="15 16">
    <location>
        <begin position="129"/>
        <end position="134"/>
    </location>
    <ligand>
        <name>S-adenosyl-L-methionine</name>
        <dbReference type="ChEBI" id="CHEBI:59789"/>
    </ligand>
</feature>
<dbReference type="CDD" id="cd18080">
    <property type="entry name" value="TrmD-like"/>
    <property type="match status" value="1"/>
</dbReference>
<keyword evidence="10 15" id="KW-0949">S-adenosyl-L-methionine</keyword>
<dbReference type="EC" id="2.1.1.228" evidence="5 15"/>
<dbReference type="InterPro" id="IPR016009">
    <property type="entry name" value="tRNA_MeTrfase_TRMD/TRM10"/>
</dbReference>
<dbReference type="Pfam" id="PF01746">
    <property type="entry name" value="tRNA_m1G_MT"/>
    <property type="match status" value="1"/>
</dbReference>
<feature type="region of interest" description="Disordered" evidence="18">
    <location>
        <begin position="226"/>
        <end position="261"/>
    </location>
</feature>
<evidence type="ECO:0000256" key="17">
    <source>
        <dbReference type="RuleBase" id="RU003464"/>
    </source>
</evidence>
<dbReference type="Gene3D" id="3.40.1280.10">
    <property type="match status" value="1"/>
</dbReference>
<comment type="similarity">
    <text evidence="3 15 17">Belongs to the RNA methyltransferase TrmD family.</text>
</comment>
<dbReference type="EMBL" id="CP116942">
    <property type="protein sequence ID" value="WCO65448.1"/>
    <property type="molecule type" value="Genomic_DNA"/>
</dbReference>
<proteinExistence type="inferred from homology"/>
<comment type="subcellular location">
    <subcellularLocation>
        <location evidence="2 15 17">Cytoplasm</location>
    </subcellularLocation>
</comment>
<dbReference type="GO" id="GO:0002939">
    <property type="term" value="P:tRNA N1-guanine methylation"/>
    <property type="evidence" value="ECO:0007669"/>
    <property type="project" value="TreeGrafter"/>
</dbReference>
<name>A0AAE9Y6T5_9ACTN</name>
<evidence type="ECO:0000256" key="13">
    <source>
        <dbReference type="ARBA" id="ARBA00033392"/>
    </source>
</evidence>
<accession>A0AAE9Y6T5</accession>
<evidence type="ECO:0000256" key="5">
    <source>
        <dbReference type="ARBA" id="ARBA00012807"/>
    </source>
</evidence>
<evidence type="ECO:0000256" key="9">
    <source>
        <dbReference type="ARBA" id="ARBA00022679"/>
    </source>
</evidence>
<comment type="function">
    <text evidence="1 15 17">Specifically methylates guanosine-37 in various tRNAs.</text>
</comment>
<keyword evidence="7 15" id="KW-0963">Cytoplasm</keyword>
<evidence type="ECO:0000256" key="11">
    <source>
        <dbReference type="ARBA" id="ARBA00022694"/>
    </source>
</evidence>
<dbReference type="PANTHER" id="PTHR46417:SF1">
    <property type="entry name" value="TRNA (GUANINE-N(1)-)-METHYLTRANSFERASE"/>
    <property type="match status" value="1"/>
</dbReference>
<evidence type="ECO:0000256" key="2">
    <source>
        <dbReference type="ARBA" id="ARBA00004496"/>
    </source>
</evidence>
<evidence type="ECO:0000256" key="6">
    <source>
        <dbReference type="ARBA" id="ARBA00014679"/>
    </source>
</evidence>
<protein>
    <recommendedName>
        <fullName evidence="6 15">tRNA (guanine-N(1)-)-methyltransferase</fullName>
        <ecNumber evidence="5 15">2.1.1.228</ecNumber>
    </recommendedName>
    <alternativeName>
        <fullName evidence="12 15">M1G-methyltransferase</fullName>
    </alternativeName>
    <alternativeName>
        <fullName evidence="13 15">tRNA [GM37] methyltransferase</fullName>
    </alternativeName>
</protein>
<dbReference type="GO" id="GO:0005829">
    <property type="term" value="C:cytosol"/>
    <property type="evidence" value="ECO:0007669"/>
    <property type="project" value="TreeGrafter"/>
</dbReference>
<evidence type="ECO:0000256" key="7">
    <source>
        <dbReference type="ARBA" id="ARBA00022490"/>
    </source>
</evidence>
<dbReference type="PIRSF" id="PIRSF000386">
    <property type="entry name" value="tRNA_mtase"/>
    <property type="match status" value="1"/>
</dbReference>
<dbReference type="FunFam" id="1.10.1270.20:FF:000001">
    <property type="entry name" value="tRNA (guanine-N(1)-)-methyltransferase"/>
    <property type="match status" value="1"/>
</dbReference>
<keyword evidence="11 15" id="KW-0819">tRNA processing</keyword>
<evidence type="ECO:0000256" key="10">
    <source>
        <dbReference type="ARBA" id="ARBA00022691"/>
    </source>
</evidence>
<evidence type="ECO:0000256" key="8">
    <source>
        <dbReference type="ARBA" id="ARBA00022603"/>
    </source>
</evidence>
<keyword evidence="21" id="KW-1185">Reference proteome</keyword>
<dbReference type="HAMAP" id="MF_00605">
    <property type="entry name" value="TrmD"/>
    <property type="match status" value="1"/>
</dbReference>
<evidence type="ECO:0000256" key="4">
    <source>
        <dbReference type="ARBA" id="ARBA00011738"/>
    </source>
</evidence>
<dbReference type="PANTHER" id="PTHR46417">
    <property type="entry name" value="TRNA (GUANINE-N(1)-)-METHYLTRANSFERASE"/>
    <property type="match status" value="1"/>
</dbReference>
<evidence type="ECO:0000256" key="18">
    <source>
        <dbReference type="SAM" id="MobiDB-lite"/>
    </source>
</evidence>
<evidence type="ECO:0000256" key="16">
    <source>
        <dbReference type="PIRSR" id="PIRSR000386-1"/>
    </source>
</evidence>
<dbReference type="NCBIfam" id="TIGR00088">
    <property type="entry name" value="trmD"/>
    <property type="match status" value="1"/>
</dbReference>